<evidence type="ECO:0000313" key="2">
    <source>
        <dbReference type="EMBL" id="KAG2925932.1"/>
    </source>
</evidence>
<gene>
    <name evidence="2" type="ORF">PC117_g15042</name>
</gene>
<comment type="caution">
    <text evidence="2">The sequence shown here is derived from an EMBL/GenBank/DDBJ whole genome shotgun (WGS) entry which is preliminary data.</text>
</comment>
<protein>
    <submittedName>
        <fullName evidence="2">Uncharacterized protein</fullName>
    </submittedName>
</protein>
<proteinExistence type="predicted"/>
<organism evidence="2 3">
    <name type="scientific">Phytophthora cactorum</name>
    <dbReference type="NCBI Taxonomy" id="29920"/>
    <lineage>
        <taxon>Eukaryota</taxon>
        <taxon>Sar</taxon>
        <taxon>Stramenopiles</taxon>
        <taxon>Oomycota</taxon>
        <taxon>Peronosporomycetes</taxon>
        <taxon>Peronosporales</taxon>
        <taxon>Peronosporaceae</taxon>
        <taxon>Phytophthora</taxon>
    </lineage>
</organism>
<reference evidence="2" key="1">
    <citation type="submission" date="2018-10" db="EMBL/GenBank/DDBJ databases">
        <title>Effector identification in a new, highly contiguous assembly of the strawberry crown rot pathogen Phytophthora cactorum.</title>
        <authorList>
            <person name="Armitage A.D."/>
            <person name="Nellist C.F."/>
            <person name="Bates H."/>
            <person name="Vickerstaff R.J."/>
            <person name="Harrison R.J."/>
        </authorList>
    </citation>
    <scope>NUCLEOTIDE SEQUENCE</scope>
    <source>
        <strain evidence="2">4040</strain>
    </source>
</reference>
<dbReference type="EMBL" id="RCMK01000488">
    <property type="protein sequence ID" value="KAG2925932.1"/>
    <property type="molecule type" value="Genomic_DNA"/>
</dbReference>
<evidence type="ECO:0000313" key="3">
    <source>
        <dbReference type="Proteomes" id="UP000736787"/>
    </source>
</evidence>
<accession>A0A8T1CQD7</accession>
<dbReference type="VEuPathDB" id="FungiDB:PC110_g7225"/>
<evidence type="ECO:0000256" key="1">
    <source>
        <dbReference type="SAM" id="MobiDB-lite"/>
    </source>
</evidence>
<dbReference type="Proteomes" id="UP000736787">
    <property type="component" value="Unassembled WGS sequence"/>
</dbReference>
<dbReference type="AlphaFoldDB" id="A0A8T1CQD7"/>
<feature type="region of interest" description="Disordered" evidence="1">
    <location>
        <begin position="81"/>
        <end position="131"/>
    </location>
</feature>
<name>A0A8T1CQD7_9STRA</name>
<sequence>MAGCGTYAPPISALGGAAPYPYPLALGVVSIKTPPYDGIADIDRLEALAVAGVTGFARGAYAFHADTMPAVLPVPVAALSPEPSAVPGSPRSAAQHAGRLGPRSPASGHSFDPLAPFSLGHSSGSSDPPVSARFVDLQASEASERPTGSLAPLAALASELSATAPGPASQLSMDVALYVGRPSAAAALASKLEQALAVGPVVAPVVAVPA</sequence>